<evidence type="ECO:0000313" key="2">
    <source>
        <dbReference type="Proteomes" id="UP001143910"/>
    </source>
</evidence>
<organism evidence="1 2">
    <name type="scientific">Zarea fungicola</name>
    <dbReference type="NCBI Taxonomy" id="93591"/>
    <lineage>
        <taxon>Eukaryota</taxon>
        <taxon>Fungi</taxon>
        <taxon>Dikarya</taxon>
        <taxon>Ascomycota</taxon>
        <taxon>Pezizomycotina</taxon>
        <taxon>Sordariomycetes</taxon>
        <taxon>Hypocreomycetidae</taxon>
        <taxon>Hypocreales</taxon>
        <taxon>Cordycipitaceae</taxon>
        <taxon>Zarea</taxon>
    </lineage>
</organism>
<accession>A0ACC1MJS1</accession>
<name>A0ACC1MJS1_9HYPO</name>
<sequence length="529" mass="58457">MTEPAFVMAGMGLFLASTGLYIPIFYLPTYFAHYLHASSSLSFYSLSILNAASMLGRIMPGLLADRIGPIYTIIPVTAATVILAFAWIGIRNIGGMIAFACLYGFSSGAILSLPPSIVASMSPDLALVGTRMGMCFAFSSFGILIGNPVASTLLNLKDDVWWRMQLFTGAILTGGLLCFVAVALIQTPPFYIQLDGKELKPGNDEFQRLLQRGIPAAYKTRKYDIVSPRHNVRAYLEQEFSMETLEQIIGHLGFAGYMYPSRPLHTMQSLGRKLVITERMDMHLVLENASKRIYIKPVPEILLIPQFWTDYLSCPQNCPCPMTTPTINMGKLHQQLPRCPQRKLRMTALGLLYSYAALISYESDFHIAKNAHLLPSSVDWTQWQSLVYQLVTDSIYTRIHPRFLYGELLVVQLDLALMFTGRRLIPGFAGRWNQYSSLVQNNIAAIVTVAVFTGLILSAMQVGLASSRLASNGSFQAASYGFAVFCILGPLALFGLAAVAAAYGMVVNKFALNEADKNRVEHLQQPIPQ</sequence>
<proteinExistence type="predicted"/>
<reference evidence="1" key="1">
    <citation type="submission" date="2022-08" db="EMBL/GenBank/DDBJ databases">
        <title>Genome Sequence of Lecanicillium fungicola.</title>
        <authorList>
            <person name="Buettner E."/>
        </authorList>
    </citation>
    <scope>NUCLEOTIDE SEQUENCE</scope>
    <source>
        <strain evidence="1">Babe33</strain>
    </source>
</reference>
<dbReference type="Proteomes" id="UP001143910">
    <property type="component" value="Unassembled WGS sequence"/>
</dbReference>
<protein>
    <submittedName>
        <fullName evidence="1">Uncharacterized protein</fullName>
    </submittedName>
</protein>
<comment type="caution">
    <text evidence="1">The sequence shown here is derived from an EMBL/GenBank/DDBJ whole genome shotgun (WGS) entry which is preliminary data.</text>
</comment>
<gene>
    <name evidence="1" type="ORF">NQ176_g9786</name>
</gene>
<evidence type="ECO:0000313" key="1">
    <source>
        <dbReference type="EMBL" id="KAJ2967185.1"/>
    </source>
</evidence>
<keyword evidence="2" id="KW-1185">Reference proteome</keyword>
<dbReference type="EMBL" id="JANJQO010002378">
    <property type="protein sequence ID" value="KAJ2967185.1"/>
    <property type="molecule type" value="Genomic_DNA"/>
</dbReference>